<evidence type="ECO:0000256" key="6">
    <source>
        <dbReference type="ARBA" id="ARBA00022824"/>
    </source>
</evidence>
<dbReference type="Proteomes" id="UP000193922">
    <property type="component" value="Unassembled WGS sequence"/>
</dbReference>
<evidence type="ECO:0000256" key="4">
    <source>
        <dbReference type="ARBA" id="ARBA00022729"/>
    </source>
</evidence>
<sequence>MGRLVALSFAVLAVHGVGGMGGPSSFNPGFLMEDLLSYPQYEINFLEDLLPASQLQNAIDRTRQNNERLKGPHANDVADKAPDTDIIYEPIVLKATKKWKFLCRVPQVDSEKVRMEEREREDTAVPTGVDAREVERQSIERGLQLLEPMKPGCLTYVEGWWTFEYCHDRSVSQFHRIEQAEPDEYELIKYRLGDPSQRKPLGLPEVPNGQTLDGETEDTRTTQTWGGGSVCEITRRPREIEVQFHCDPNMPERISHIKETSTCQYFMVVTTPRLCEDASFFDPAGIDSDKEYHEIIAQKASLPEAVEEQQHPVEQAPKDPEHGSKESAGEKEESGPATADAKATAKPKKMRKKTAKKAAAEPELITIDLSDPEQVQLMRERDEEVRQILAQLLGDETLQKLLPKTFEESSNRKQLTQDLEKDADADEGGIPQQKRAPEAVRRHDEL</sequence>
<feature type="compositionally biased region" description="Low complexity" evidence="8">
    <location>
        <begin position="335"/>
        <end position="344"/>
    </location>
</feature>
<keyword evidence="6" id="KW-0256">Endoplasmic reticulum</keyword>
<evidence type="ECO:0000313" key="12">
    <source>
        <dbReference type="Proteomes" id="UP000193922"/>
    </source>
</evidence>
<evidence type="ECO:0000256" key="1">
    <source>
        <dbReference type="ARBA" id="ARBA00004367"/>
    </source>
</evidence>
<dbReference type="InterPro" id="IPR044865">
    <property type="entry name" value="MRH_dom"/>
</dbReference>
<dbReference type="STRING" id="61395.A0A1Y1VZB9"/>
<evidence type="ECO:0000313" key="11">
    <source>
        <dbReference type="EMBL" id="ORX66603.1"/>
    </source>
</evidence>
<feature type="region of interest" description="Disordered" evidence="8">
    <location>
        <begin position="404"/>
        <end position="446"/>
    </location>
</feature>
<organism evidence="11 12">
    <name type="scientific">Linderina pennispora</name>
    <dbReference type="NCBI Taxonomy" id="61395"/>
    <lineage>
        <taxon>Eukaryota</taxon>
        <taxon>Fungi</taxon>
        <taxon>Fungi incertae sedis</taxon>
        <taxon>Zoopagomycota</taxon>
        <taxon>Kickxellomycotina</taxon>
        <taxon>Kickxellomycetes</taxon>
        <taxon>Kickxellales</taxon>
        <taxon>Kickxellaceae</taxon>
        <taxon>Linderina</taxon>
    </lineage>
</organism>
<keyword evidence="12" id="KW-1185">Reference proteome</keyword>
<dbReference type="AlphaFoldDB" id="A0A1Y1VZB9"/>
<dbReference type="InterPro" id="IPR012913">
    <property type="entry name" value="OS9-like_dom"/>
</dbReference>
<feature type="signal peptide" evidence="9">
    <location>
        <begin position="1"/>
        <end position="19"/>
    </location>
</feature>
<comment type="similarity">
    <text evidence="2">Belongs to the OS-9 family.</text>
</comment>
<keyword evidence="4 9" id="KW-0732">Signal</keyword>
<comment type="subcellular location">
    <subcellularLocation>
        <location evidence="1">Endoplasmic reticulum membrane</location>
        <topology evidence="1">Peripheral membrane protein</topology>
        <orientation evidence="1">Lumenal side</orientation>
    </subcellularLocation>
</comment>
<dbReference type="PANTHER" id="PTHR15414">
    <property type="entry name" value="OS-9-RELATED"/>
    <property type="match status" value="1"/>
</dbReference>
<gene>
    <name evidence="11" type="ORF">DL89DRAFT_286302</name>
</gene>
<dbReference type="Pfam" id="PF07915">
    <property type="entry name" value="PRKCSH"/>
    <property type="match status" value="1"/>
</dbReference>
<evidence type="ECO:0000256" key="3">
    <source>
        <dbReference type="ARBA" id="ARBA00018727"/>
    </source>
</evidence>
<dbReference type="GO" id="GO:0030968">
    <property type="term" value="P:endoplasmic reticulum unfolded protein response"/>
    <property type="evidence" value="ECO:0007669"/>
    <property type="project" value="InterPro"/>
</dbReference>
<dbReference type="RefSeq" id="XP_040740591.1">
    <property type="nucleotide sequence ID" value="XM_040889860.1"/>
</dbReference>
<evidence type="ECO:0000256" key="9">
    <source>
        <dbReference type="SAM" id="SignalP"/>
    </source>
</evidence>
<dbReference type="GeneID" id="63806508"/>
<evidence type="ECO:0000256" key="7">
    <source>
        <dbReference type="ARBA" id="ARBA00023157"/>
    </source>
</evidence>
<feature type="region of interest" description="Disordered" evidence="8">
    <location>
        <begin position="196"/>
        <end position="229"/>
    </location>
</feature>
<feature type="compositionally biased region" description="Basic residues" evidence="8">
    <location>
        <begin position="345"/>
        <end position="356"/>
    </location>
</feature>
<dbReference type="InterPro" id="IPR045149">
    <property type="entry name" value="OS-9-like"/>
</dbReference>
<feature type="region of interest" description="Disordered" evidence="8">
    <location>
        <begin position="305"/>
        <end position="371"/>
    </location>
</feature>
<proteinExistence type="inferred from homology"/>
<dbReference type="EMBL" id="MCFD01000015">
    <property type="protein sequence ID" value="ORX66603.1"/>
    <property type="molecule type" value="Genomic_DNA"/>
</dbReference>
<evidence type="ECO:0000256" key="8">
    <source>
        <dbReference type="SAM" id="MobiDB-lite"/>
    </source>
</evidence>
<dbReference type="OrthoDB" id="448954at2759"/>
<keyword evidence="7" id="KW-1015">Disulfide bond</keyword>
<dbReference type="GO" id="GO:0030970">
    <property type="term" value="P:retrograde protein transport, ER to cytosol"/>
    <property type="evidence" value="ECO:0007669"/>
    <property type="project" value="TreeGrafter"/>
</dbReference>
<keyword evidence="5" id="KW-0430">Lectin</keyword>
<dbReference type="InterPro" id="IPR009011">
    <property type="entry name" value="Man6P_isomerase_rcpt-bd_dom_sf"/>
</dbReference>
<evidence type="ECO:0000259" key="10">
    <source>
        <dbReference type="PROSITE" id="PS51914"/>
    </source>
</evidence>
<dbReference type="GO" id="GO:0005789">
    <property type="term" value="C:endoplasmic reticulum membrane"/>
    <property type="evidence" value="ECO:0007669"/>
    <property type="project" value="UniProtKB-SubCell"/>
</dbReference>
<evidence type="ECO:0000256" key="2">
    <source>
        <dbReference type="ARBA" id="ARBA00009918"/>
    </source>
</evidence>
<dbReference type="PROSITE" id="PS51914">
    <property type="entry name" value="MRH"/>
    <property type="match status" value="1"/>
</dbReference>
<evidence type="ECO:0000256" key="5">
    <source>
        <dbReference type="ARBA" id="ARBA00022734"/>
    </source>
</evidence>
<feature type="compositionally biased region" description="Basic and acidic residues" evidence="8">
    <location>
        <begin position="308"/>
        <end position="334"/>
    </location>
</feature>
<dbReference type="GO" id="GO:0005788">
    <property type="term" value="C:endoplasmic reticulum lumen"/>
    <property type="evidence" value="ECO:0007669"/>
    <property type="project" value="TreeGrafter"/>
</dbReference>
<protein>
    <recommendedName>
        <fullName evidence="3">Protein OS-9 homolog</fullName>
    </recommendedName>
</protein>
<accession>A0A1Y1VZB9</accession>
<comment type="caution">
    <text evidence="11">The sequence shown here is derived from an EMBL/GenBank/DDBJ whole genome shotgun (WGS) entry which is preliminary data.</text>
</comment>
<dbReference type="PANTHER" id="PTHR15414:SF0">
    <property type="entry name" value="ENDOPLASMIC RETICULUM LECTIN 1"/>
    <property type="match status" value="1"/>
</dbReference>
<feature type="domain" description="MRH" evidence="10">
    <location>
        <begin position="151"/>
        <end position="277"/>
    </location>
</feature>
<reference evidence="11 12" key="1">
    <citation type="submission" date="2016-07" db="EMBL/GenBank/DDBJ databases">
        <title>Pervasive Adenine N6-methylation of Active Genes in Fungi.</title>
        <authorList>
            <consortium name="DOE Joint Genome Institute"/>
            <person name="Mondo S.J."/>
            <person name="Dannebaum R.O."/>
            <person name="Kuo R.C."/>
            <person name="Labutti K."/>
            <person name="Haridas S."/>
            <person name="Kuo A."/>
            <person name="Salamov A."/>
            <person name="Ahrendt S.R."/>
            <person name="Lipzen A."/>
            <person name="Sullivan W."/>
            <person name="Andreopoulos W.B."/>
            <person name="Clum A."/>
            <person name="Lindquist E."/>
            <person name="Daum C."/>
            <person name="Ramamoorthy G.K."/>
            <person name="Gryganskyi A."/>
            <person name="Culley D."/>
            <person name="Magnuson J.K."/>
            <person name="James T.Y."/>
            <person name="O'Malley M.A."/>
            <person name="Stajich J.E."/>
            <person name="Spatafora J.W."/>
            <person name="Visel A."/>
            <person name="Grigoriev I.V."/>
        </authorList>
    </citation>
    <scope>NUCLEOTIDE SEQUENCE [LARGE SCALE GENOMIC DNA]</scope>
    <source>
        <strain evidence="11 12">ATCC 12442</strain>
    </source>
</reference>
<dbReference type="GO" id="GO:0030246">
    <property type="term" value="F:carbohydrate binding"/>
    <property type="evidence" value="ECO:0007669"/>
    <property type="project" value="UniProtKB-KW"/>
</dbReference>
<dbReference type="Gene3D" id="2.70.130.10">
    <property type="entry name" value="Mannose-6-phosphate receptor binding domain"/>
    <property type="match status" value="1"/>
</dbReference>
<feature type="chain" id="PRO_5012530778" description="Protein OS-9 homolog" evidence="9">
    <location>
        <begin position="20"/>
        <end position="446"/>
    </location>
</feature>
<dbReference type="SUPFAM" id="SSF50911">
    <property type="entry name" value="Mannose 6-phosphate receptor domain"/>
    <property type="match status" value="1"/>
</dbReference>
<feature type="compositionally biased region" description="Basic and acidic residues" evidence="8">
    <location>
        <begin position="435"/>
        <end position="446"/>
    </location>
</feature>
<name>A0A1Y1VZB9_9FUNG</name>